<name>A0A0F9AS49_9ZZZZ</name>
<dbReference type="SUPFAM" id="SSF68923">
    <property type="entry name" value="PEP carboxykinase N-terminal domain"/>
    <property type="match status" value="1"/>
</dbReference>
<dbReference type="PANTHER" id="PTHR11561:SF0">
    <property type="entry name" value="PHOSPHOENOLPYRUVATE CARBOXYKINASE [GTP]-RELATED"/>
    <property type="match status" value="1"/>
</dbReference>
<dbReference type="GO" id="GO:0019543">
    <property type="term" value="P:propionate catabolic process"/>
    <property type="evidence" value="ECO:0007669"/>
    <property type="project" value="TreeGrafter"/>
</dbReference>
<dbReference type="GO" id="GO:0004613">
    <property type="term" value="F:phosphoenolpyruvate carboxykinase (GTP) activity"/>
    <property type="evidence" value="ECO:0007669"/>
    <property type="project" value="TreeGrafter"/>
</dbReference>
<dbReference type="Gene3D" id="3.40.449.10">
    <property type="entry name" value="Phosphoenolpyruvate Carboxykinase, domain 1"/>
    <property type="match status" value="1"/>
</dbReference>
<proteinExistence type="predicted"/>
<evidence type="ECO:0000259" key="2">
    <source>
        <dbReference type="Pfam" id="PF17297"/>
    </source>
</evidence>
<accession>A0A0F9AS49</accession>
<organism evidence="3">
    <name type="scientific">marine sediment metagenome</name>
    <dbReference type="NCBI Taxonomy" id="412755"/>
    <lineage>
        <taxon>unclassified sequences</taxon>
        <taxon>metagenomes</taxon>
        <taxon>ecological metagenomes</taxon>
    </lineage>
</organism>
<dbReference type="GO" id="GO:0071333">
    <property type="term" value="P:cellular response to glucose stimulus"/>
    <property type="evidence" value="ECO:0007669"/>
    <property type="project" value="TreeGrafter"/>
</dbReference>
<dbReference type="GO" id="GO:0042594">
    <property type="term" value="P:response to starvation"/>
    <property type="evidence" value="ECO:0007669"/>
    <property type="project" value="TreeGrafter"/>
</dbReference>
<dbReference type="GO" id="GO:0046327">
    <property type="term" value="P:glycerol biosynthetic process from pyruvate"/>
    <property type="evidence" value="ECO:0007669"/>
    <property type="project" value="TreeGrafter"/>
</dbReference>
<dbReference type="InterPro" id="IPR008209">
    <property type="entry name" value="PEP_carboxykinase_GTP"/>
</dbReference>
<feature type="domain" description="Phosphoenolpyruvate carboxykinase GTP-utilising N-terminal" evidence="2">
    <location>
        <begin position="2"/>
        <end position="87"/>
    </location>
</feature>
<dbReference type="GO" id="GO:0006107">
    <property type="term" value="P:oxaloacetate metabolic process"/>
    <property type="evidence" value="ECO:0007669"/>
    <property type="project" value="TreeGrafter"/>
</dbReference>
<dbReference type="InterPro" id="IPR008210">
    <property type="entry name" value="PEP_carboxykinase_N"/>
</dbReference>
<evidence type="ECO:0000256" key="1">
    <source>
        <dbReference type="SAM" id="MobiDB-lite"/>
    </source>
</evidence>
<feature type="non-terminal residue" evidence="3">
    <location>
        <position position="1"/>
    </location>
</feature>
<dbReference type="EMBL" id="LAZR01056050">
    <property type="protein sequence ID" value="KKK75021.1"/>
    <property type="molecule type" value="Genomic_DNA"/>
</dbReference>
<dbReference type="PANTHER" id="PTHR11561">
    <property type="entry name" value="PHOSPHOENOLPYRUVATE CARBOXYKINASE"/>
    <property type="match status" value="1"/>
</dbReference>
<protein>
    <recommendedName>
        <fullName evidence="2">Phosphoenolpyruvate carboxykinase GTP-utilising N-terminal domain-containing protein</fullName>
    </recommendedName>
</protein>
<dbReference type="GO" id="GO:0030145">
    <property type="term" value="F:manganese ion binding"/>
    <property type="evidence" value="ECO:0007669"/>
    <property type="project" value="TreeGrafter"/>
</dbReference>
<dbReference type="GO" id="GO:0005829">
    <property type="term" value="C:cytosol"/>
    <property type="evidence" value="ECO:0007669"/>
    <property type="project" value="TreeGrafter"/>
</dbReference>
<gene>
    <name evidence="3" type="ORF">LCGC14_2877910</name>
</gene>
<dbReference type="GO" id="GO:0005525">
    <property type="term" value="F:GTP binding"/>
    <property type="evidence" value="ECO:0007669"/>
    <property type="project" value="InterPro"/>
</dbReference>
<dbReference type="InterPro" id="IPR035078">
    <property type="entry name" value="PEP_carboxykinase_GTP_N"/>
</dbReference>
<sequence length="101" mass="11618">AWVQEVADMCQPDTIHWCDGTKEEYDKMMGLMLESGMAIPLKKRPNSFLFRSDPSDVARVEDRTYISTPNEDDAGPTNNWMAPDESRPRRTVWLVNSNRTP</sequence>
<comment type="caution">
    <text evidence="3">The sequence shown here is derived from an EMBL/GenBank/DDBJ whole genome shotgun (WGS) entry which is preliminary data.</text>
</comment>
<dbReference type="GO" id="GO:0006094">
    <property type="term" value="P:gluconeogenesis"/>
    <property type="evidence" value="ECO:0007669"/>
    <property type="project" value="InterPro"/>
</dbReference>
<dbReference type="Pfam" id="PF17297">
    <property type="entry name" value="PEPCK_N"/>
    <property type="match status" value="1"/>
</dbReference>
<dbReference type="GO" id="GO:0033993">
    <property type="term" value="P:response to lipid"/>
    <property type="evidence" value="ECO:0007669"/>
    <property type="project" value="TreeGrafter"/>
</dbReference>
<dbReference type="AlphaFoldDB" id="A0A0F9AS49"/>
<feature type="region of interest" description="Disordered" evidence="1">
    <location>
        <begin position="67"/>
        <end position="87"/>
    </location>
</feature>
<evidence type="ECO:0000313" key="3">
    <source>
        <dbReference type="EMBL" id="KKK75021.1"/>
    </source>
</evidence>
<reference evidence="3" key="1">
    <citation type="journal article" date="2015" name="Nature">
        <title>Complex archaea that bridge the gap between prokaryotes and eukaryotes.</title>
        <authorList>
            <person name="Spang A."/>
            <person name="Saw J.H."/>
            <person name="Jorgensen S.L."/>
            <person name="Zaremba-Niedzwiedzka K."/>
            <person name="Martijn J."/>
            <person name="Lind A.E."/>
            <person name="van Eijk R."/>
            <person name="Schleper C."/>
            <person name="Guy L."/>
            <person name="Ettema T.J."/>
        </authorList>
    </citation>
    <scope>NUCLEOTIDE SEQUENCE</scope>
</reference>